<dbReference type="PANTHER" id="PTHR45625:SF6">
    <property type="entry name" value="SPLICEOSOME-ASSOCIATED PROTEIN CWC27 HOMOLOG"/>
    <property type="match status" value="1"/>
</dbReference>
<gene>
    <name evidence="8" type="ORF">WN48_08485</name>
</gene>
<name>A0A310SB58_9HYME</name>
<sequence>MGGPSCSALNQRIVEGFIKERPWQRSLCNVRRRTKAENREKNPLSRCHCCPQVSRTENASLQPLAFDRCRQVTRGNACYAESRSKKEAAYVSTEKNVWHRHGNMRIIEEMENEQVVIVIKDKAKLNILNKCCIKAQMFRNIYGNLENIKAASIMVLWHIMDFIKPISKGGKRRLTSMSNIYMQEPPTMAKVITMTLYFIHKVLIPQVQEKVVKYMENHLRTNFLQELRSYGRGLIAVANAGKDDNTSQFLFTLSSTSELQSKHTIFDKVTGETIYNMLKLEKAAVDENGRLLYPLRLLKSIILNNPFADIIPRIIVLENEEVKDS</sequence>
<dbReference type="InterPro" id="IPR044666">
    <property type="entry name" value="Cyclophilin_A-like"/>
</dbReference>
<dbReference type="InterPro" id="IPR002130">
    <property type="entry name" value="Cyclophilin-type_PPIase_dom"/>
</dbReference>
<dbReference type="Gene3D" id="2.40.100.10">
    <property type="entry name" value="Cyclophilin-like"/>
    <property type="match status" value="1"/>
</dbReference>
<comment type="subunit">
    <text evidence="6">Part of the activated spliceosome B/catalytic step 1 spliceosome, one of the forms of the spliceosome which has a well-formed active site but still cannot catalyze the branching reaction and is composed at least of 52 proteins, the U2, U5 and U6 snRNAs and the pre-mRNA. Recruited during early steps of activated spliceosome B maturation, it is probably one of the first proteins released from this complex as he matures to the spliceosome C complex. Component of the minor spliceosome, which splices U12-type introns.</text>
</comment>
<dbReference type="PANTHER" id="PTHR45625">
    <property type="entry name" value="PEPTIDYL-PROLYL CIS-TRANS ISOMERASE-RELATED"/>
    <property type="match status" value="1"/>
</dbReference>
<feature type="domain" description="PPIase cyclophilin-type" evidence="7">
    <location>
        <begin position="222"/>
        <end position="311"/>
    </location>
</feature>
<dbReference type="AlphaFoldDB" id="A0A310SB58"/>
<evidence type="ECO:0000313" key="9">
    <source>
        <dbReference type="Proteomes" id="UP000250275"/>
    </source>
</evidence>
<proteinExistence type="inferred from homology"/>
<dbReference type="Proteomes" id="UP000250275">
    <property type="component" value="Unassembled WGS sequence"/>
</dbReference>
<reference evidence="8 9" key="1">
    <citation type="submission" date="2015-07" db="EMBL/GenBank/DDBJ databases">
        <title>The genome of Eufriesea mexicana.</title>
        <authorList>
            <person name="Pan H."/>
            <person name="Kapheim K."/>
        </authorList>
    </citation>
    <scope>NUCLEOTIDE SEQUENCE [LARGE SCALE GENOMIC DNA]</scope>
    <source>
        <strain evidence="8">0111107269</strain>
        <tissue evidence="8">Whole body</tissue>
    </source>
</reference>
<organism evidence="8 9">
    <name type="scientific">Eufriesea mexicana</name>
    <dbReference type="NCBI Taxonomy" id="516756"/>
    <lineage>
        <taxon>Eukaryota</taxon>
        <taxon>Metazoa</taxon>
        <taxon>Ecdysozoa</taxon>
        <taxon>Arthropoda</taxon>
        <taxon>Hexapoda</taxon>
        <taxon>Insecta</taxon>
        <taxon>Pterygota</taxon>
        <taxon>Neoptera</taxon>
        <taxon>Endopterygota</taxon>
        <taxon>Hymenoptera</taxon>
        <taxon>Apocrita</taxon>
        <taxon>Aculeata</taxon>
        <taxon>Apoidea</taxon>
        <taxon>Anthophila</taxon>
        <taxon>Apidae</taxon>
        <taxon>Eufriesea</taxon>
    </lineage>
</organism>
<evidence type="ECO:0000313" key="8">
    <source>
        <dbReference type="EMBL" id="OAD53996.1"/>
    </source>
</evidence>
<dbReference type="Pfam" id="PF00160">
    <property type="entry name" value="Pro_isomerase"/>
    <property type="match status" value="1"/>
</dbReference>
<comment type="subcellular location">
    <subcellularLocation>
        <location evidence="1">Nucleus</location>
    </subcellularLocation>
</comment>
<keyword evidence="3" id="KW-0539">Nucleus</keyword>
<dbReference type="InterPro" id="IPR029000">
    <property type="entry name" value="Cyclophilin-like_dom_sf"/>
</dbReference>
<dbReference type="EMBL" id="KQ765250">
    <property type="protein sequence ID" value="OAD53996.1"/>
    <property type="molecule type" value="Genomic_DNA"/>
</dbReference>
<evidence type="ECO:0000256" key="1">
    <source>
        <dbReference type="ARBA" id="ARBA00004123"/>
    </source>
</evidence>
<keyword evidence="8" id="KW-0413">Isomerase</keyword>
<evidence type="ECO:0000256" key="4">
    <source>
        <dbReference type="ARBA" id="ARBA00040027"/>
    </source>
</evidence>
<evidence type="ECO:0000259" key="7">
    <source>
        <dbReference type="PROSITE" id="PS50072"/>
    </source>
</evidence>
<keyword evidence="9" id="KW-1185">Reference proteome</keyword>
<comment type="similarity">
    <text evidence="2">Belongs to the cyclophilin-type PPIase family.</text>
</comment>
<evidence type="ECO:0000256" key="2">
    <source>
        <dbReference type="ARBA" id="ARBA00007365"/>
    </source>
</evidence>
<evidence type="ECO:0000256" key="3">
    <source>
        <dbReference type="ARBA" id="ARBA00023242"/>
    </source>
</evidence>
<evidence type="ECO:0000256" key="6">
    <source>
        <dbReference type="ARBA" id="ARBA00046368"/>
    </source>
</evidence>
<accession>A0A310SB58</accession>
<dbReference type="PROSITE" id="PS50072">
    <property type="entry name" value="CSA_PPIASE_2"/>
    <property type="match status" value="1"/>
</dbReference>
<dbReference type="SUPFAM" id="SSF50891">
    <property type="entry name" value="Cyclophilin-like"/>
    <property type="match status" value="1"/>
</dbReference>
<dbReference type="OrthoDB" id="442970at2759"/>
<dbReference type="GO" id="GO:0071013">
    <property type="term" value="C:catalytic step 2 spliceosome"/>
    <property type="evidence" value="ECO:0007669"/>
    <property type="project" value="TreeGrafter"/>
</dbReference>
<protein>
    <recommendedName>
        <fullName evidence="4">Spliceosome-associated protein CWC27 homolog</fullName>
    </recommendedName>
    <alternativeName>
        <fullName evidence="5">Probable inactive peptidyl-prolyl cis-trans isomerase CWC27 homolog</fullName>
    </alternativeName>
</protein>
<dbReference type="GO" id="GO:0003755">
    <property type="term" value="F:peptidyl-prolyl cis-trans isomerase activity"/>
    <property type="evidence" value="ECO:0007669"/>
    <property type="project" value="InterPro"/>
</dbReference>
<evidence type="ECO:0000256" key="5">
    <source>
        <dbReference type="ARBA" id="ARBA00042090"/>
    </source>
</evidence>